<keyword evidence="1" id="KW-0472">Membrane</keyword>
<proteinExistence type="predicted"/>
<dbReference type="EMBL" id="MK072151">
    <property type="protein sequence ID" value="AYV79535.1"/>
    <property type="molecule type" value="Genomic_DNA"/>
</dbReference>
<organism evidence="2">
    <name type="scientific">Faunusvirus sp</name>
    <dbReference type="NCBI Taxonomy" id="2487766"/>
    <lineage>
        <taxon>Viruses</taxon>
        <taxon>Varidnaviria</taxon>
        <taxon>Bamfordvirae</taxon>
        <taxon>Nucleocytoviricota</taxon>
        <taxon>Megaviricetes</taxon>
        <taxon>Imitervirales</taxon>
        <taxon>Mimiviridae</taxon>
    </lineage>
</organism>
<sequence length="235" mass="26496">MLYVFIISVIIISTIYFVCNLRTKKINPLYLSIKQSFQSNASAAQQINASAFTANVMLVIYRVKSAYLWMEHADVVSPQHQRVKSAYLWMEHADVVSPQLAHAIKSASRDLIDCTCQPDKSALLVSSAGNLWCKYLLRLRTDDAILRQQLIGAAFGYIVPGTINTAQSIILFLFTDENGVDTLIFNESVSRDVPHVAITARLYAMRDVLYPLHVWTETVAPGNQLYAAFRKYAHY</sequence>
<accession>A0A3G4ZXB3</accession>
<feature type="transmembrane region" description="Helical" evidence="1">
    <location>
        <begin position="6"/>
        <end position="23"/>
    </location>
</feature>
<evidence type="ECO:0000256" key="1">
    <source>
        <dbReference type="SAM" id="Phobius"/>
    </source>
</evidence>
<evidence type="ECO:0000313" key="2">
    <source>
        <dbReference type="EMBL" id="AYV79535.1"/>
    </source>
</evidence>
<keyword evidence="1" id="KW-1133">Transmembrane helix</keyword>
<protein>
    <submittedName>
        <fullName evidence="2">Uncharacterized protein</fullName>
    </submittedName>
</protein>
<reference evidence="2" key="1">
    <citation type="submission" date="2018-10" db="EMBL/GenBank/DDBJ databases">
        <title>Hidden diversity of soil giant viruses.</title>
        <authorList>
            <person name="Schulz F."/>
            <person name="Alteio L."/>
            <person name="Goudeau D."/>
            <person name="Ryan E.M."/>
            <person name="Malmstrom R.R."/>
            <person name="Blanchard J."/>
            <person name="Woyke T."/>
        </authorList>
    </citation>
    <scope>NUCLEOTIDE SEQUENCE</scope>
    <source>
        <strain evidence="2">FNV1</strain>
    </source>
</reference>
<name>A0A3G4ZXB3_9VIRU</name>
<keyword evidence="1" id="KW-0812">Transmembrane</keyword>
<gene>
    <name evidence="2" type="ORF">Faunusvirus20_18</name>
</gene>